<dbReference type="PANTHER" id="PTHR10545">
    <property type="entry name" value="DIAMINE N-ACETYLTRANSFERASE"/>
    <property type="match status" value="1"/>
</dbReference>
<organism evidence="4 5">
    <name type="scientific">Roseibium alexandrii</name>
    <dbReference type="NCBI Taxonomy" id="388408"/>
    <lineage>
        <taxon>Bacteria</taxon>
        <taxon>Pseudomonadati</taxon>
        <taxon>Pseudomonadota</taxon>
        <taxon>Alphaproteobacteria</taxon>
        <taxon>Hyphomicrobiales</taxon>
        <taxon>Stappiaceae</taxon>
        <taxon>Roseibium</taxon>
    </lineage>
</organism>
<protein>
    <submittedName>
        <fullName evidence="4">Putative acetyltransferase</fullName>
    </submittedName>
</protein>
<evidence type="ECO:0000256" key="1">
    <source>
        <dbReference type="ARBA" id="ARBA00022679"/>
    </source>
</evidence>
<dbReference type="InterPro" id="IPR051016">
    <property type="entry name" value="Diverse_Substrate_AcTransf"/>
</dbReference>
<dbReference type="InterPro" id="IPR000182">
    <property type="entry name" value="GNAT_dom"/>
</dbReference>
<sequence length="163" mass="17596">MMEGLSIRKATAADAERLNQALEHLSTELGDTHRASACDLVRQGFEENPAFFALVAEQAASGKVTGALIASPMFSTSLGGAGLYVSDLWISKDARGHGLGQRLLETAITEAPANWTIKFLKLAVHDHNVKARWFYQRLGFKDLPGETVLALKGDALETLRTGS</sequence>
<dbReference type="InterPro" id="IPR016181">
    <property type="entry name" value="Acyl_CoA_acyltransferase"/>
</dbReference>
<reference evidence="5" key="1">
    <citation type="submission" date="2015-07" db="EMBL/GenBank/DDBJ databases">
        <authorList>
            <person name="Rodrigo-Torres Lidia"/>
            <person name="Arahal R.David."/>
        </authorList>
    </citation>
    <scope>NUCLEOTIDE SEQUENCE [LARGE SCALE GENOMIC DNA]</scope>
    <source>
        <strain evidence="5">CECT 5112</strain>
    </source>
</reference>
<dbReference type="Pfam" id="PF00583">
    <property type="entry name" value="Acetyltransf_1"/>
    <property type="match status" value="1"/>
</dbReference>
<keyword evidence="2" id="KW-0012">Acyltransferase</keyword>
<dbReference type="OrthoDB" id="9805924at2"/>
<dbReference type="PANTHER" id="PTHR10545:SF29">
    <property type="entry name" value="GH14572P-RELATED"/>
    <property type="match status" value="1"/>
</dbReference>
<proteinExistence type="predicted"/>
<accession>A0A0M6ZS75</accession>
<dbReference type="Gene3D" id="3.40.630.30">
    <property type="match status" value="1"/>
</dbReference>
<evidence type="ECO:0000259" key="3">
    <source>
        <dbReference type="PROSITE" id="PS51186"/>
    </source>
</evidence>
<dbReference type="RefSeq" id="WP_055670445.1">
    <property type="nucleotide sequence ID" value="NZ_CXWD01000002.1"/>
</dbReference>
<keyword evidence="1 4" id="KW-0808">Transferase</keyword>
<evidence type="ECO:0000313" key="5">
    <source>
        <dbReference type="Proteomes" id="UP000053235"/>
    </source>
</evidence>
<evidence type="ECO:0000313" key="4">
    <source>
        <dbReference type="EMBL" id="CTQ65056.1"/>
    </source>
</evidence>
<evidence type="ECO:0000256" key="2">
    <source>
        <dbReference type="ARBA" id="ARBA00023315"/>
    </source>
</evidence>
<dbReference type="Proteomes" id="UP000053235">
    <property type="component" value="Unassembled WGS sequence"/>
</dbReference>
<dbReference type="GO" id="GO:0008080">
    <property type="term" value="F:N-acetyltransferase activity"/>
    <property type="evidence" value="ECO:0007669"/>
    <property type="project" value="TreeGrafter"/>
</dbReference>
<dbReference type="SUPFAM" id="SSF55729">
    <property type="entry name" value="Acyl-CoA N-acyltransferases (Nat)"/>
    <property type="match status" value="1"/>
</dbReference>
<dbReference type="PROSITE" id="PS51186">
    <property type="entry name" value="GNAT"/>
    <property type="match status" value="1"/>
</dbReference>
<dbReference type="STRING" id="388408.LAX5112_00494"/>
<dbReference type="CDD" id="cd04301">
    <property type="entry name" value="NAT_SF"/>
    <property type="match status" value="1"/>
</dbReference>
<dbReference type="AlphaFoldDB" id="A0A0M6ZS75"/>
<name>A0A0M6ZS75_9HYPH</name>
<gene>
    <name evidence="4" type="ORF">LAX5112_00494</name>
</gene>
<keyword evidence="5" id="KW-1185">Reference proteome</keyword>
<dbReference type="EMBL" id="CXWD01000002">
    <property type="protein sequence ID" value="CTQ65056.1"/>
    <property type="molecule type" value="Genomic_DNA"/>
</dbReference>
<feature type="domain" description="N-acetyltransferase" evidence="3">
    <location>
        <begin position="5"/>
        <end position="154"/>
    </location>
</feature>